<dbReference type="AlphaFoldDB" id="F7QXX2"/>
<protein>
    <submittedName>
        <fullName evidence="1">Uncharacterized protein</fullName>
    </submittedName>
</protein>
<evidence type="ECO:0000313" key="1">
    <source>
        <dbReference type="EMBL" id="EGM53121.1"/>
    </source>
</evidence>
<gene>
    <name evidence="1" type="ORF">LRU_00257</name>
</gene>
<comment type="caution">
    <text evidence="1">The sequence shown here is derived from an EMBL/GenBank/DDBJ whole genome shotgun (WGS) entry which is preliminary data.</text>
</comment>
<name>F7QXX2_9LACO</name>
<evidence type="ECO:0000313" key="2">
    <source>
        <dbReference type="Proteomes" id="UP000002971"/>
    </source>
</evidence>
<dbReference type="EMBL" id="AFOJ01000002">
    <property type="protein sequence ID" value="EGM53121.1"/>
    <property type="molecule type" value="Genomic_DNA"/>
</dbReference>
<accession>F7QXX2</accession>
<organism evidence="1 2">
    <name type="scientific">Ligilactobacillus ruminis SPM0211</name>
    <dbReference type="NCBI Taxonomy" id="1040964"/>
    <lineage>
        <taxon>Bacteria</taxon>
        <taxon>Bacillati</taxon>
        <taxon>Bacillota</taxon>
        <taxon>Bacilli</taxon>
        <taxon>Lactobacillales</taxon>
        <taxon>Lactobacillaceae</taxon>
        <taxon>Ligilactobacillus</taxon>
    </lineage>
</organism>
<dbReference type="Proteomes" id="UP000002971">
    <property type="component" value="Unassembled WGS sequence"/>
</dbReference>
<reference evidence="1 2" key="1">
    <citation type="journal article" date="2011" name="J. Bacteriol.">
        <title>Genome Sequence of Lactobacillus ruminis SPM0211, Isolated from a Fecal Sample from a Healthy Korean.</title>
        <authorList>
            <person name="Lee S."/>
            <person name="Cho Y.J."/>
            <person name="Lee A.H."/>
            <person name="Chun J."/>
            <person name="Ha N.J."/>
            <person name="Ko G."/>
        </authorList>
    </citation>
    <scope>NUCLEOTIDE SEQUENCE [LARGE SCALE GENOMIC DNA]</scope>
    <source>
        <strain evidence="1 2">SPM0211</strain>
    </source>
</reference>
<sequence>MSLIYQSLPLAKSLSVTDTPMKMARVHKRTVPKMLIADKMVQNSRLSVNLSEILDRLVEQSC</sequence>
<proteinExistence type="predicted"/>